<gene>
    <name evidence="5" type="ORF">D6C78_05646</name>
</gene>
<organism evidence="5 6">
    <name type="scientific">Aureobasidium pullulans</name>
    <name type="common">Black yeast</name>
    <name type="synonym">Pullularia pullulans</name>
    <dbReference type="NCBI Taxonomy" id="5580"/>
    <lineage>
        <taxon>Eukaryota</taxon>
        <taxon>Fungi</taxon>
        <taxon>Dikarya</taxon>
        <taxon>Ascomycota</taxon>
        <taxon>Pezizomycotina</taxon>
        <taxon>Dothideomycetes</taxon>
        <taxon>Dothideomycetidae</taxon>
        <taxon>Dothideales</taxon>
        <taxon>Saccotheciaceae</taxon>
        <taxon>Aureobasidium</taxon>
    </lineage>
</organism>
<evidence type="ECO:0000256" key="1">
    <source>
        <dbReference type="ARBA" id="ARBA00005964"/>
    </source>
</evidence>
<evidence type="ECO:0000313" key="5">
    <source>
        <dbReference type="EMBL" id="TIA36138.1"/>
    </source>
</evidence>
<dbReference type="AlphaFoldDB" id="A0A4S9NC38"/>
<sequence>MFFKNFHLLAVLLYAFVNIANCKPKHEEQNLTVNTLTGIFTGLIDAKYPNTRQFRAIPFSEPPVSSRRWLPPMKLSKSTAHHYPRNFPPSCPQFVSSGPTFWNQYISKGALIYNGNQNSISGLVAQTTSEDCLYMAIWTPSSAKSSSKLPVLFFMTGGGFQTGGIDVGWQIPAEWVQRSQKHIVVTINYRLNIFGHPNARGLEDQNLAFLDQRMALEWVRDNIAAFGGDSSRIMQWGQSAGSISTDVHAYAYASDPIANSYMLHSASIKTMSALGLMSPDPTHSNFTFVANHFGCRFAHDSAAELDCMRQVPFAMIENFIGQYSDNGTLPAITFNPVVDEKLVFSDYPARAAAGRFARKPVIVGHTANEAASLVPWPINNVTEGPYEPTVISTDLVAWVCPAKNITDVRSSFGIPIYRYQYAGRWPNLNPLTWLGAWHSSDIPMIFGTHELLQVGNSTELQIKTSHAMQDHIVAFAKDPINGPASFGWNRAATGGQVAQFGANWTAVQYVHHEVVDGACDGLSTYDQYP</sequence>
<comment type="caution">
    <text evidence="5">The sequence shown here is derived from an EMBL/GenBank/DDBJ whole genome shotgun (WGS) entry which is preliminary data.</text>
</comment>
<feature type="domain" description="Carboxylesterase type B" evidence="4">
    <location>
        <begin position="31"/>
        <end position="375"/>
    </location>
</feature>
<dbReference type="GO" id="GO:0052689">
    <property type="term" value="F:carboxylic ester hydrolase activity"/>
    <property type="evidence" value="ECO:0007669"/>
    <property type="project" value="TreeGrafter"/>
</dbReference>
<dbReference type="PANTHER" id="PTHR43918">
    <property type="entry name" value="ACETYLCHOLINESTERASE"/>
    <property type="match status" value="1"/>
</dbReference>
<feature type="chain" id="PRO_5044090227" evidence="3">
    <location>
        <begin position="23"/>
        <end position="529"/>
    </location>
</feature>
<evidence type="ECO:0000313" key="6">
    <source>
        <dbReference type="Proteomes" id="UP000308724"/>
    </source>
</evidence>
<dbReference type="InterPro" id="IPR029058">
    <property type="entry name" value="AB_hydrolase_fold"/>
</dbReference>
<name>A0A4S9NC38_AURPU</name>
<reference evidence="5 6" key="1">
    <citation type="submission" date="2018-10" db="EMBL/GenBank/DDBJ databases">
        <title>Fifty Aureobasidium pullulans genomes reveal a recombining polyextremotolerant generalist.</title>
        <authorList>
            <person name="Gostincar C."/>
            <person name="Turk M."/>
            <person name="Zajc J."/>
            <person name="Gunde-Cimerman N."/>
        </authorList>
    </citation>
    <scope>NUCLEOTIDE SEQUENCE [LARGE SCALE GENOMIC DNA]</scope>
    <source>
        <strain evidence="5 6">EXF-1645</strain>
    </source>
</reference>
<accession>A0A4S9NC38</accession>
<dbReference type="InterPro" id="IPR002018">
    <property type="entry name" value="CarbesteraseB"/>
</dbReference>
<dbReference type="PANTHER" id="PTHR43918:SF4">
    <property type="entry name" value="CARBOXYLIC ESTER HYDROLASE"/>
    <property type="match status" value="1"/>
</dbReference>
<dbReference type="SUPFAM" id="SSF53474">
    <property type="entry name" value="alpha/beta-Hydrolases"/>
    <property type="match status" value="1"/>
</dbReference>
<dbReference type="Pfam" id="PF00135">
    <property type="entry name" value="COesterase"/>
    <property type="match status" value="1"/>
</dbReference>
<protein>
    <submittedName>
        <fullName evidence="5">Acetylcholinesterase</fullName>
    </submittedName>
</protein>
<comment type="similarity">
    <text evidence="1">Belongs to the type-B carboxylesterase/lipase family.</text>
</comment>
<dbReference type="EMBL" id="QZBZ01000112">
    <property type="protein sequence ID" value="TIA36138.1"/>
    <property type="molecule type" value="Genomic_DNA"/>
</dbReference>
<evidence type="ECO:0000259" key="4">
    <source>
        <dbReference type="Pfam" id="PF00135"/>
    </source>
</evidence>
<dbReference type="Gene3D" id="3.40.50.1820">
    <property type="entry name" value="alpha/beta hydrolase"/>
    <property type="match status" value="2"/>
</dbReference>
<keyword evidence="2" id="KW-0378">Hydrolase</keyword>
<keyword evidence="3" id="KW-0732">Signal</keyword>
<dbReference type="InterPro" id="IPR050654">
    <property type="entry name" value="AChE-related_enzymes"/>
</dbReference>
<evidence type="ECO:0000256" key="3">
    <source>
        <dbReference type="SAM" id="SignalP"/>
    </source>
</evidence>
<evidence type="ECO:0000256" key="2">
    <source>
        <dbReference type="ARBA" id="ARBA00022801"/>
    </source>
</evidence>
<dbReference type="Proteomes" id="UP000308724">
    <property type="component" value="Unassembled WGS sequence"/>
</dbReference>
<feature type="signal peptide" evidence="3">
    <location>
        <begin position="1"/>
        <end position="22"/>
    </location>
</feature>
<proteinExistence type="inferred from homology"/>